<dbReference type="Pfam" id="PF13561">
    <property type="entry name" value="adh_short_C2"/>
    <property type="match status" value="1"/>
</dbReference>
<keyword evidence="2 4" id="KW-0560">Oxidoreductase</keyword>
<evidence type="ECO:0000313" key="5">
    <source>
        <dbReference type="Proteomes" id="UP000823990"/>
    </source>
</evidence>
<dbReference type="PRINTS" id="PR00080">
    <property type="entry name" value="SDRFAMILY"/>
</dbReference>
<dbReference type="InterPro" id="IPR002347">
    <property type="entry name" value="SDR_fam"/>
</dbReference>
<evidence type="ECO:0000259" key="3">
    <source>
        <dbReference type="SMART" id="SM00822"/>
    </source>
</evidence>
<name>A0A9D1PZZ6_9FIRM</name>
<sequence>MICPTITHNEDKKTVVVTGGAKGIGAAVSRLFSRRGWNVVVCYKSSGDAAEALVSELGVERTVAVKADLSAFTGAAEVRRAAIARFGGVDVLVNNAGSSEYGVLADMSEEDIRRTVGDDLLSAIFTVKAFYDDFAFSRKGSIVNVSSVWGICGASMESVYSAAKAGIIAFTKAMAKELAPSGVRVNAVAPGAIKTDMLSRFAPEELADIIAEVPSGRLGAPEDIANAVYFLASERASYITGQTFNVSGGYVI</sequence>
<dbReference type="FunFam" id="3.40.50.720:FF:000173">
    <property type="entry name" value="3-oxoacyl-[acyl-carrier protein] reductase"/>
    <property type="match status" value="1"/>
</dbReference>
<evidence type="ECO:0000256" key="2">
    <source>
        <dbReference type="ARBA" id="ARBA00023002"/>
    </source>
</evidence>
<dbReference type="PANTHER" id="PTHR43639">
    <property type="entry name" value="OXIDOREDUCTASE, SHORT-CHAIN DEHYDROGENASE/REDUCTASE FAMILY (AFU_ORTHOLOGUE AFUA_5G02870)"/>
    <property type="match status" value="1"/>
</dbReference>
<dbReference type="InterPro" id="IPR036291">
    <property type="entry name" value="NAD(P)-bd_dom_sf"/>
</dbReference>
<accession>A0A9D1PZZ6</accession>
<evidence type="ECO:0000256" key="1">
    <source>
        <dbReference type="ARBA" id="ARBA00006484"/>
    </source>
</evidence>
<dbReference type="GO" id="GO:0047936">
    <property type="term" value="F:glucose 1-dehydrogenase [NAD(P)+] activity"/>
    <property type="evidence" value="ECO:0007669"/>
    <property type="project" value="UniProtKB-EC"/>
</dbReference>
<dbReference type="Proteomes" id="UP000823990">
    <property type="component" value="Unassembled WGS sequence"/>
</dbReference>
<feature type="domain" description="Ketoreductase" evidence="3">
    <location>
        <begin position="13"/>
        <end position="196"/>
    </location>
</feature>
<dbReference type="PRINTS" id="PR00081">
    <property type="entry name" value="GDHRDH"/>
</dbReference>
<dbReference type="AlphaFoldDB" id="A0A9D1PZZ6"/>
<proteinExistence type="inferred from homology"/>
<dbReference type="Gene3D" id="3.40.50.720">
    <property type="entry name" value="NAD(P)-binding Rossmann-like Domain"/>
    <property type="match status" value="1"/>
</dbReference>
<dbReference type="PANTHER" id="PTHR43639:SF1">
    <property type="entry name" value="SHORT-CHAIN DEHYDROGENASE_REDUCTASE FAMILY PROTEIN"/>
    <property type="match status" value="1"/>
</dbReference>
<reference evidence="4" key="2">
    <citation type="submission" date="2021-04" db="EMBL/GenBank/DDBJ databases">
        <authorList>
            <person name="Gilroy R."/>
        </authorList>
    </citation>
    <scope>NUCLEOTIDE SEQUENCE</scope>
    <source>
        <strain evidence="4">12435</strain>
    </source>
</reference>
<comment type="caution">
    <text evidence="4">The sequence shown here is derived from an EMBL/GenBank/DDBJ whole genome shotgun (WGS) entry which is preliminary data.</text>
</comment>
<dbReference type="EMBL" id="DXHS01000058">
    <property type="protein sequence ID" value="HIW02341.1"/>
    <property type="molecule type" value="Genomic_DNA"/>
</dbReference>
<dbReference type="InterPro" id="IPR057326">
    <property type="entry name" value="KR_dom"/>
</dbReference>
<reference evidence="4" key="1">
    <citation type="journal article" date="2021" name="PeerJ">
        <title>Extensive microbial diversity within the chicken gut microbiome revealed by metagenomics and culture.</title>
        <authorList>
            <person name="Gilroy R."/>
            <person name="Ravi A."/>
            <person name="Getino M."/>
            <person name="Pursley I."/>
            <person name="Horton D.L."/>
            <person name="Alikhan N.F."/>
            <person name="Baker D."/>
            <person name="Gharbi K."/>
            <person name="Hall N."/>
            <person name="Watson M."/>
            <person name="Adriaenssens E.M."/>
            <person name="Foster-Nyarko E."/>
            <person name="Jarju S."/>
            <person name="Secka A."/>
            <person name="Antonio M."/>
            <person name="Oren A."/>
            <person name="Chaudhuri R.R."/>
            <person name="La Ragione R."/>
            <person name="Hildebrand F."/>
            <person name="Pallen M.J."/>
        </authorList>
    </citation>
    <scope>NUCLEOTIDE SEQUENCE</scope>
    <source>
        <strain evidence="4">12435</strain>
    </source>
</reference>
<dbReference type="SMART" id="SM00822">
    <property type="entry name" value="PKS_KR"/>
    <property type="match status" value="1"/>
</dbReference>
<evidence type="ECO:0000313" key="4">
    <source>
        <dbReference type="EMBL" id="HIW02341.1"/>
    </source>
</evidence>
<dbReference type="EC" id="1.1.1.47" evidence="4"/>
<comment type="similarity">
    <text evidence="1">Belongs to the short-chain dehydrogenases/reductases (SDR) family.</text>
</comment>
<protein>
    <submittedName>
        <fullName evidence="4">Glucose 1-dehydrogenase</fullName>
        <ecNumber evidence="4">1.1.1.47</ecNumber>
    </submittedName>
</protein>
<dbReference type="InterPro" id="IPR020904">
    <property type="entry name" value="Sc_DH/Rdtase_CS"/>
</dbReference>
<dbReference type="SUPFAM" id="SSF51735">
    <property type="entry name" value="NAD(P)-binding Rossmann-fold domains"/>
    <property type="match status" value="1"/>
</dbReference>
<dbReference type="NCBIfam" id="NF047420">
    <property type="entry name" value="EF_P_mod_YmfI"/>
    <property type="match status" value="1"/>
</dbReference>
<organism evidence="4 5">
    <name type="scientific">Candidatus Protoclostridium stercorigallinarum</name>
    <dbReference type="NCBI Taxonomy" id="2838741"/>
    <lineage>
        <taxon>Bacteria</taxon>
        <taxon>Bacillati</taxon>
        <taxon>Bacillota</taxon>
        <taxon>Clostridia</taxon>
        <taxon>Candidatus Protoclostridium</taxon>
    </lineage>
</organism>
<dbReference type="PROSITE" id="PS00061">
    <property type="entry name" value="ADH_SHORT"/>
    <property type="match status" value="1"/>
</dbReference>
<dbReference type="NCBIfam" id="NF005559">
    <property type="entry name" value="PRK07231.1"/>
    <property type="match status" value="1"/>
</dbReference>
<gene>
    <name evidence="4" type="ORF">H9892_03295</name>
</gene>